<dbReference type="InterPro" id="IPR001041">
    <property type="entry name" value="2Fe-2S_ferredoxin-type"/>
</dbReference>
<dbReference type="GO" id="GO:0046872">
    <property type="term" value="F:metal ion binding"/>
    <property type="evidence" value="ECO:0007669"/>
    <property type="project" value="UniProtKB-KW"/>
</dbReference>
<accession>F5YHU7</accession>
<keyword evidence="1" id="KW-0001">2Fe-2S</keyword>
<gene>
    <name evidence="7" type="ordered locus">TREPR_2359</name>
</gene>
<evidence type="ECO:0000256" key="5">
    <source>
        <dbReference type="ARBA" id="ARBA00023014"/>
    </source>
</evidence>
<keyword evidence="3 7" id="KW-0560">Oxidoreductase</keyword>
<evidence type="ECO:0000256" key="1">
    <source>
        <dbReference type="ARBA" id="ARBA00022714"/>
    </source>
</evidence>
<dbReference type="KEGG" id="tpi:TREPR_2359"/>
<dbReference type="CDD" id="cd00207">
    <property type="entry name" value="fer2"/>
    <property type="match status" value="1"/>
</dbReference>
<dbReference type="PROSITE" id="PS00197">
    <property type="entry name" value="2FE2S_FER_1"/>
    <property type="match status" value="1"/>
</dbReference>
<dbReference type="InterPro" id="IPR012675">
    <property type="entry name" value="Beta-grasp_dom_sf"/>
</dbReference>
<dbReference type="InterPro" id="IPR002888">
    <property type="entry name" value="2Fe-2S-bd"/>
</dbReference>
<organism evidence="7 8">
    <name type="scientific">Treponema primitia (strain ATCC BAA-887 / DSM 12427 / ZAS-2)</name>
    <dbReference type="NCBI Taxonomy" id="545694"/>
    <lineage>
        <taxon>Bacteria</taxon>
        <taxon>Pseudomonadati</taxon>
        <taxon>Spirochaetota</taxon>
        <taxon>Spirochaetia</taxon>
        <taxon>Spirochaetales</taxon>
        <taxon>Treponemataceae</taxon>
        <taxon>Treponema</taxon>
    </lineage>
</organism>
<dbReference type="InterPro" id="IPR036010">
    <property type="entry name" value="2Fe-2S_ferredoxin-like_sf"/>
</dbReference>
<evidence type="ECO:0000313" key="8">
    <source>
        <dbReference type="Proteomes" id="UP000009223"/>
    </source>
</evidence>
<dbReference type="PANTHER" id="PTHR44379">
    <property type="entry name" value="OXIDOREDUCTASE WITH IRON-SULFUR SUBUNIT"/>
    <property type="match status" value="1"/>
</dbReference>
<dbReference type="Proteomes" id="UP000009223">
    <property type="component" value="Chromosome"/>
</dbReference>
<dbReference type="EC" id="1.3.99.16" evidence="7"/>
<name>F5YHU7_TREPZ</name>
<reference evidence="7 8" key="2">
    <citation type="journal article" date="2011" name="ISME J.">
        <title>RNA-seq reveals cooperative metabolic interactions between two termite-gut spirochete species in co-culture.</title>
        <authorList>
            <person name="Rosenthal A.Z."/>
            <person name="Matson E.G."/>
            <person name="Eldar A."/>
            <person name="Leadbetter J.R."/>
        </authorList>
    </citation>
    <scope>NUCLEOTIDE SEQUENCE [LARGE SCALE GENOMIC DNA]</scope>
    <source>
        <strain evidence="8">ATCC BAA-887 / DSM 12427 / ZAS-2</strain>
    </source>
</reference>
<evidence type="ECO:0000256" key="2">
    <source>
        <dbReference type="ARBA" id="ARBA00022723"/>
    </source>
</evidence>
<dbReference type="Pfam" id="PF00111">
    <property type="entry name" value="Fer2"/>
    <property type="match status" value="1"/>
</dbReference>
<dbReference type="RefSeq" id="WP_015707844.1">
    <property type="nucleotide sequence ID" value="NC_015578.1"/>
</dbReference>
<reference evidence="8" key="1">
    <citation type="submission" date="2009-12" db="EMBL/GenBank/DDBJ databases">
        <title>Complete sequence of Treponema primitia strain ZAS-2.</title>
        <authorList>
            <person name="Tetu S.G."/>
            <person name="Matson E."/>
            <person name="Ren Q."/>
            <person name="Seshadri R."/>
            <person name="Elbourne L."/>
            <person name="Hassan K.A."/>
            <person name="Durkin A."/>
            <person name="Radune D."/>
            <person name="Mohamoud Y."/>
            <person name="Shay R."/>
            <person name="Jin S."/>
            <person name="Zhang X."/>
            <person name="Lucey K."/>
            <person name="Ballor N.R."/>
            <person name="Ottesen E."/>
            <person name="Rosenthal R."/>
            <person name="Allen A."/>
            <person name="Leadbetter J.R."/>
            <person name="Paulsen I.T."/>
        </authorList>
    </citation>
    <scope>NUCLEOTIDE SEQUENCE [LARGE SCALE GENOMIC DNA]</scope>
    <source>
        <strain evidence="8">ATCC BAA-887 / DSM 12427 / ZAS-2</strain>
    </source>
</reference>
<keyword evidence="5" id="KW-0411">Iron-sulfur</keyword>
<dbReference type="eggNOG" id="COG2080">
    <property type="taxonomic scope" value="Bacteria"/>
</dbReference>
<dbReference type="PANTHER" id="PTHR44379:SF8">
    <property type="entry name" value="XANTHINE DEHYDROGENASE IRON-SULFUR-BINDING SUBUNIT XDHC-RELATED"/>
    <property type="match status" value="1"/>
</dbReference>
<dbReference type="AlphaFoldDB" id="F5YHU7"/>
<evidence type="ECO:0000256" key="4">
    <source>
        <dbReference type="ARBA" id="ARBA00023004"/>
    </source>
</evidence>
<keyword evidence="2" id="KW-0479">Metal-binding</keyword>
<dbReference type="GO" id="GO:0051537">
    <property type="term" value="F:2 iron, 2 sulfur cluster binding"/>
    <property type="evidence" value="ECO:0007669"/>
    <property type="project" value="UniProtKB-KW"/>
</dbReference>
<evidence type="ECO:0000313" key="7">
    <source>
        <dbReference type="EMBL" id="AEF86636.1"/>
    </source>
</evidence>
<dbReference type="GO" id="GO:0047121">
    <property type="term" value="F:isoquinoline 1-oxidoreductase activity"/>
    <property type="evidence" value="ECO:0007669"/>
    <property type="project" value="UniProtKB-EC"/>
</dbReference>
<dbReference type="Pfam" id="PF01799">
    <property type="entry name" value="Fer2_2"/>
    <property type="match status" value="1"/>
</dbReference>
<proteinExistence type="predicted"/>
<evidence type="ECO:0000256" key="3">
    <source>
        <dbReference type="ARBA" id="ARBA00023002"/>
    </source>
</evidence>
<dbReference type="SUPFAM" id="SSF47741">
    <property type="entry name" value="CO dehydrogenase ISP C-domain like"/>
    <property type="match status" value="1"/>
</dbReference>
<evidence type="ECO:0000259" key="6">
    <source>
        <dbReference type="PROSITE" id="PS51085"/>
    </source>
</evidence>
<dbReference type="PROSITE" id="PS51085">
    <property type="entry name" value="2FE2S_FER_2"/>
    <property type="match status" value="1"/>
</dbReference>
<dbReference type="Gene3D" id="3.10.20.30">
    <property type="match status" value="1"/>
</dbReference>
<keyword evidence="8" id="KW-1185">Reference proteome</keyword>
<dbReference type="OrthoDB" id="9796880at2"/>
<dbReference type="EMBL" id="CP001843">
    <property type="protein sequence ID" value="AEF86636.1"/>
    <property type="molecule type" value="Genomic_DNA"/>
</dbReference>
<dbReference type="InterPro" id="IPR051452">
    <property type="entry name" value="Diverse_Oxidoreductases"/>
</dbReference>
<dbReference type="Gene3D" id="1.10.150.120">
    <property type="entry name" value="[2Fe-2S]-binding domain"/>
    <property type="match status" value="1"/>
</dbReference>
<protein>
    <submittedName>
        <fullName evidence="7">Isoquinoline 1-oxidoreductase subunit alpha</fullName>
        <ecNumber evidence="7">1.3.99.16</ecNumber>
    </submittedName>
</protein>
<dbReference type="HOGENOM" id="CLU_052511_3_1_12"/>
<sequence length="161" mass="17577">MTLGFILNGEDVVVKTEADRRLLDILRNHFKLLGAKPGCLSGVCGACAVILNGKVVSSCMIPAFRIRGSEIITIEGFSQTNEYQDIQEGFSRAGVENCGYCDSGKILAVETLLDKNLRPTREDILEAFSGIKCRCTEPDSLIAGVFATAEIRQRRLYGRSA</sequence>
<dbReference type="InterPro" id="IPR036884">
    <property type="entry name" value="2Fe-2S-bd_dom_sf"/>
</dbReference>
<feature type="domain" description="2Fe-2S ferredoxin-type" evidence="6">
    <location>
        <begin position="1"/>
        <end position="77"/>
    </location>
</feature>
<dbReference type="InterPro" id="IPR006058">
    <property type="entry name" value="2Fe2S_fd_BS"/>
</dbReference>
<dbReference type="STRING" id="545694.TREPR_2359"/>
<dbReference type="SUPFAM" id="SSF54292">
    <property type="entry name" value="2Fe-2S ferredoxin-like"/>
    <property type="match status" value="1"/>
</dbReference>
<keyword evidence="4" id="KW-0408">Iron</keyword>